<name>A0AAW5UTG5_9BACT</name>
<dbReference type="AlphaFoldDB" id="A0AAW5UTG5"/>
<evidence type="ECO:0000313" key="2">
    <source>
        <dbReference type="EMBL" id="MCW4164438.1"/>
    </source>
</evidence>
<dbReference type="EMBL" id="JAPDUM010000001">
    <property type="protein sequence ID" value="MCW4164438.1"/>
    <property type="molecule type" value="Genomic_DNA"/>
</dbReference>
<evidence type="ECO:0000256" key="1">
    <source>
        <dbReference type="SAM" id="SignalP"/>
    </source>
</evidence>
<feature type="signal peptide" evidence="1">
    <location>
        <begin position="1"/>
        <end position="25"/>
    </location>
</feature>
<feature type="chain" id="PRO_5043868350" evidence="1">
    <location>
        <begin position="26"/>
        <end position="57"/>
    </location>
</feature>
<dbReference type="InterPro" id="IPR008969">
    <property type="entry name" value="CarboxyPept-like_regulatory"/>
</dbReference>
<protein>
    <submittedName>
        <fullName evidence="2">Uncharacterized protein</fullName>
    </submittedName>
</protein>
<gene>
    <name evidence="2" type="ORF">ONS98_04215</name>
</gene>
<proteinExistence type="predicted"/>
<reference evidence="2" key="1">
    <citation type="submission" date="2022-11" db="EMBL/GenBank/DDBJ databases">
        <title>Genomic repertoires linked with pathogenic potency of arthritogenic Prevotella copri isolated from the gut of rheumatoid arthritis patients.</title>
        <authorList>
            <person name="Nii T."/>
            <person name="Maeda Y."/>
            <person name="Motooka D."/>
            <person name="Naito M."/>
            <person name="Matsumoto Y."/>
            <person name="Ogawa T."/>
            <person name="Oguro-Igashira E."/>
            <person name="Kishikawa T."/>
            <person name="Yamashita M."/>
            <person name="Koizumi S."/>
            <person name="Kurakawa T."/>
            <person name="Okumura R."/>
            <person name="Kayama H."/>
            <person name="Murakami M."/>
            <person name="Sakaguchi T."/>
            <person name="Das B."/>
            <person name="Nakamura S."/>
            <person name="Okada Y."/>
            <person name="Kumanogoh A."/>
            <person name="Takeda K."/>
        </authorList>
    </citation>
    <scope>NUCLEOTIDE SEQUENCE</scope>
    <source>
        <strain evidence="2">RA-N001-16</strain>
    </source>
</reference>
<dbReference type="RefSeq" id="WP_264911036.1">
    <property type="nucleotide sequence ID" value="NZ_JAPDUL010000001.1"/>
</dbReference>
<dbReference type="Proteomes" id="UP001209476">
    <property type="component" value="Unassembled WGS sequence"/>
</dbReference>
<sequence length="57" mass="5710">MSGNFRKKKIALAGALMFVVTSVSAQTVKGVVTDNTGEPIIGASVMEVGQAGNGGIT</sequence>
<organism evidence="2 3">
    <name type="scientific">Segatella copri</name>
    <dbReference type="NCBI Taxonomy" id="165179"/>
    <lineage>
        <taxon>Bacteria</taxon>
        <taxon>Pseudomonadati</taxon>
        <taxon>Bacteroidota</taxon>
        <taxon>Bacteroidia</taxon>
        <taxon>Bacteroidales</taxon>
        <taxon>Prevotellaceae</taxon>
        <taxon>Segatella</taxon>
    </lineage>
</organism>
<dbReference type="SUPFAM" id="SSF49464">
    <property type="entry name" value="Carboxypeptidase regulatory domain-like"/>
    <property type="match status" value="1"/>
</dbReference>
<comment type="caution">
    <text evidence="2">The sequence shown here is derived from an EMBL/GenBank/DDBJ whole genome shotgun (WGS) entry which is preliminary data.</text>
</comment>
<evidence type="ECO:0000313" key="3">
    <source>
        <dbReference type="Proteomes" id="UP001209476"/>
    </source>
</evidence>
<accession>A0AAW5UTG5</accession>
<keyword evidence="1" id="KW-0732">Signal</keyword>